<evidence type="ECO:0000256" key="1">
    <source>
        <dbReference type="ARBA" id="ARBA00001933"/>
    </source>
</evidence>
<dbReference type="InterPro" id="IPR049704">
    <property type="entry name" value="Aminotrans_3_PPA_site"/>
</dbReference>
<organism evidence="7 8">
    <name type="scientific">Pseudomonas syringae pv. helianthi</name>
    <dbReference type="NCBI Taxonomy" id="251654"/>
    <lineage>
        <taxon>Bacteria</taxon>
        <taxon>Pseudomonadati</taxon>
        <taxon>Pseudomonadota</taxon>
        <taxon>Gammaproteobacteria</taxon>
        <taxon>Pseudomonadales</taxon>
        <taxon>Pseudomonadaceae</taxon>
        <taxon>Pseudomonas</taxon>
    </lineage>
</organism>
<evidence type="ECO:0000256" key="5">
    <source>
        <dbReference type="ARBA" id="ARBA00022898"/>
    </source>
</evidence>
<dbReference type="NCBIfam" id="NF005393">
    <property type="entry name" value="PRK06938.1"/>
    <property type="match status" value="1"/>
</dbReference>
<dbReference type="Proteomes" id="UP000279173">
    <property type="component" value="Unassembled WGS sequence"/>
</dbReference>
<evidence type="ECO:0000313" key="8">
    <source>
        <dbReference type="Proteomes" id="UP000279173"/>
    </source>
</evidence>
<evidence type="ECO:0000256" key="6">
    <source>
        <dbReference type="RuleBase" id="RU003560"/>
    </source>
</evidence>
<dbReference type="PIRSF" id="PIRSF000521">
    <property type="entry name" value="Transaminase_4ab_Lys_Orn"/>
    <property type="match status" value="1"/>
</dbReference>
<gene>
    <name evidence="7" type="ORF">ALP10_04819</name>
</gene>
<dbReference type="Pfam" id="PF00202">
    <property type="entry name" value="Aminotran_3"/>
    <property type="match status" value="1"/>
</dbReference>
<evidence type="ECO:0000256" key="2">
    <source>
        <dbReference type="ARBA" id="ARBA00008954"/>
    </source>
</evidence>
<keyword evidence="5 6" id="KW-0663">Pyridoxal phosphate</keyword>
<dbReference type="SUPFAM" id="SSF53383">
    <property type="entry name" value="PLP-dependent transferases"/>
    <property type="match status" value="1"/>
</dbReference>
<dbReference type="AlphaFoldDB" id="A0A3M6D6G8"/>
<dbReference type="Gene3D" id="3.40.640.10">
    <property type="entry name" value="Type I PLP-dependent aspartate aminotransferase-like (Major domain)"/>
    <property type="match status" value="1"/>
</dbReference>
<dbReference type="InterPro" id="IPR015421">
    <property type="entry name" value="PyrdxlP-dep_Trfase_major"/>
</dbReference>
<dbReference type="PANTHER" id="PTHR43552:SF1">
    <property type="entry name" value="DIAMINOBUTYRATE--2-OXOGLUTARATE AMINOTRANSFERASE"/>
    <property type="match status" value="1"/>
</dbReference>
<comment type="similarity">
    <text evidence="2 6">Belongs to the class-III pyridoxal-phosphate-dependent aminotransferase family.</text>
</comment>
<dbReference type="NCBIfam" id="NF005386">
    <property type="entry name" value="PRK06931.1"/>
    <property type="match status" value="1"/>
</dbReference>
<dbReference type="FunFam" id="3.40.640.10:FF:000004">
    <property type="entry name" value="Acetylornithine aminotransferase"/>
    <property type="match status" value="1"/>
</dbReference>
<dbReference type="PROSITE" id="PS00600">
    <property type="entry name" value="AA_TRANSFER_CLASS_3"/>
    <property type="match status" value="1"/>
</dbReference>
<accession>A0A3M6D6G8</accession>
<keyword evidence="4" id="KW-0808">Transferase</keyword>
<dbReference type="InterPro" id="IPR004637">
    <property type="entry name" value="Dat"/>
</dbReference>
<dbReference type="GO" id="GO:0030170">
    <property type="term" value="F:pyridoxal phosphate binding"/>
    <property type="evidence" value="ECO:0007669"/>
    <property type="project" value="InterPro"/>
</dbReference>
<dbReference type="PANTHER" id="PTHR43552">
    <property type="entry name" value="DIAMINOBUTYRATE--2-OXOGLUTARATE AMINOTRANSFERASE"/>
    <property type="match status" value="1"/>
</dbReference>
<comment type="caution">
    <text evidence="7">The sequence shown here is derived from an EMBL/GenBank/DDBJ whole genome shotgun (WGS) entry which is preliminary data.</text>
</comment>
<dbReference type="NCBIfam" id="TIGR00709">
    <property type="entry name" value="dat"/>
    <property type="match status" value="1"/>
</dbReference>
<dbReference type="Gene3D" id="3.90.1150.10">
    <property type="entry name" value="Aspartate Aminotransferase, domain 1"/>
    <property type="match status" value="1"/>
</dbReference>
<evidence type="ECO:0000256" key="4">
    <source>
        <dbReference type="ARBA" id="ARBA00022679"/>
    </source>
</evidence>
<reference evidence="7 8" key="1">
    <citation type="submission" date="2018-08" db="EMBL/GenBank/DDBJ databases">
        <title>Recombination of ecologically and evolutionarily significant loci maintains genetic cohesion in the Pseudomonas syringae species complex.</title>
        <authorList>
            <person name="Dillon M."/>
            <person name="Thakur S."/>
            <person name="Almeida R.N.D."/>
            <person name="Weir B.S."/>
            <person name="Guttman D.S."/>
        </authorList>
    </citation>
    <scope>NUCLEOTIDE SEQUENCE [LARGE SCALE GENOMIC DNA]</scope>
    <source>
        <strain evidence="7 8">ICMP 3263</strain>
    </source>
</reference>
<name>A0A3M6D6G8_9PSED</name>
<comment type="cofactor">
    <cofactor evidence="1">
        <name>pyridoxal 5'-phosphate</name>
        <dbReference type="ChEBI" id="CHEBI:597326"/>
    </cofactor>
</comment>
<proteinExistence type="inferred from homology"/>
<dbReference type="InterPro" id="IPR015424">
    <property type="entry name" value="PyrdxlP-dep_Trfase"/>
</dbReference>
<dbReference type="CDD" id="cd00610">
    <property type="entry name" value="OAT_like"/>
    <property type="match status" value="1"/>
</dbReference>
<dbReference type="EMBL" id="RBUT01000041">
    <property type="protein sequence ID" value="RMV51699.1"/>
    <property type="molecule type" value="Genomic_DNA"/>
</dbReference>
<evidence type="ECO:0000313" key="7">
    <source>
        <dbReference type="EMBL" id="RMV51699.1"/>
    </source>
</evidence>
<evidence type="ECO:0000256" key="3">
    <source>
        <dbReference type="ARBA" id="ARBA00022576"/>
    </source>
</evidence>
<keyword evidence="3" id="KW-0032">Aminotransferase</keyword>
<sequence length="477" mass="51567">MHFQGNDNSLHPESSEDLQMLNNGLLHSTTSQKTNANYLDRQSQFESNVRSYPRKLPLAIAKAHGVWVTDVEGTTYLDCLAGAGTLALGHNHEAIMASLDSFLTSGMPMHTLDLTTAVKDAFSETLLSLLPGQGRDYCLQFCGPSGADAVEAAIKLAKTATGRHNIISFSGAYHGMTHGALALTGNTAPKNAVANLMPGVQFLPYPHEYRCPLGIGGEAGTDALSYYFTQFIEDVESGVSLPAAVILEAVQGEGGVNPAPATWLRQIREVTRKHGILLILDEVQAGFGRTGKMFAFEHAGIEPDIIVMSKAVGGGLPLAVLGFKREFDAWAPGNHAGTFRGNQMAMATGLATLEVLQRQNLAAQAAKRGDWLKEKLGLLQQRYPTMGQVRGRGLMLGIEIVDERKPADRLGSLPMDPELAVAIQQHCFRQGLLLERGGRNGNVIRLLPPLIITEEQCQLVVQRFEDALKAAVAQRRK</sequence>
<protein>
    <submittedName>
        <fullName evidence="7">Diaminobutyrate--2-oxoglutarate transaminase</fullName>
    </submittedName>
</protein>
<dbReference type="InterPro" id="IPR015422">
    <property type="entry name" value="PyrdxlP-dep_Trfase_small"/>
</dbReference>
<dbReference type="InterPro" id="IPR005814">
    <property type="entry name" value="Aminotrans_3"/>
</dbReference>
<dbReference type="GO" id="GO:0008483">
    <property type="term" value="F:transaminase activity"/>
    <property type="evidence" value="ECO:0007669"/>
    <property type="project" value="UniProtKB-KW"/>
</dbReference>